<protein>
    <submittedName>
        <fullName evidence="1">Uncharacterized protein</fullName>
    </submittedName>
</protein>
<reference evidence="1 2" key="1">
    <citation type="submission" date="2020-08" db="EMBL/GenBank/DDBJ databases">
        <title>Genomic Encyclopedia of Type Strains, Phase IV (KMG-IV): sequencing the most valuable type-strain genomes for metagenomic binning, comparative biology and taxonomic classification.</title>
        <authorList>
            <person name="Goeker M."/>
        </authorList>
    </citation>
    <scope>NUCLEOTIDE SEQUENCE [LARGE SCALE GENOMIC DNA]</scope>
    <source>
        <strain evidence="1 2">DSM 11275</strain>
    </source>
</reference>
<gene>
    <name evidence="1" type="ORF">HNQ38_001239</name>
</gene>
<organism evidence="1 2">
    <name type="scientific">Desulfovibrio intestinalis</name>
    <dbReference type="NCBI Taxonomy" id="58621"/>
    <lineage>
        <taxon>Bacteria</taxon>
        <taxon>Pseudomonadati</taxon>
        <taxon>Thermodesulfobacteriota</taxon>
        <taxon>Desulfovibrionia</taxon>
        <taxon>Desulfovibrionales</taxon>
        <taxon>Desulfovibrionaceae</taxon>
        <taxon>Desulfovibrio</taxon>
    </lineage>
</organism>
<keyword evidence="2" id="KW-1185">Reference proteome</keyword>
<evidence type="ECO:0000313" key="1">
    <source>
        <dbReference type="EMBL" id="MBB5143151.1"/>
    </source>
</evidence>
<evidence type="ECO:0000313" key="2">
    <source>
        <dbReference type="Proteomes" id="UP000539075"/>
    </source>
</evidence>
<dbReference type="EMBL" id="JACHGO010000003">
    <property type="protein sequence ID" value="MBB5143151.1"/>
    <property type="molecule type" value="Genomic_DNA"/>
</dbReference>
<name>A0A7W8FFR5_9BACT</name>
<dbReference type="Proteomes" id="UP000539075">
    <property type="component" value="Unassembled WGS sequence"/>
</dbReference>
<sequence length="90" mass="9682">MQPTLSEAAFAMSAVYTRIVQFQFSVARIIAFISACTKIRTLPAIVSMVTDCKGVLCCTLNLCPLHCTCILKAAARLPGHTPQPGKQEAL</sequence>
<comment type="caution">
    <text evidence="1">The sequence shown here is derived from an EMBL/GenBank/DDBJ whole genome shotgun (WGS) entry which is preliminary data.</text>
</comment>
<dbReference type="AlphaFoldDB" id="A0A7W8FFR5"/>
<proteinExistence type="predicted"/>
<accession>A0A7W8FFR5</accession>